<dbReference type="EMBL" id="GBRH01178940">
    <property type="protein sequence ID" value="JAE18956.1"/>
    <property type="molecule type" value="Transcribed_RNA"/>
</dbReference>
<accession>A0A0A9G8S6</accession>
<protein>
    <submittedName>
        <fullName evidence="1">CCD</fullName>
    </submittedName>
</protein>
<name>A0A0A9G8S6_ARUDO</name>
<proteinExistence type="predicted"/>
<reference evidence="1" key="1">
    <citation type="submission" date="2014-09" db="EMBL/GenBank/DDBJ databases">
        <authorList>
            <person name="Magalhaes I.L.F."/>
            <person name="Oliveira U."/>
            <person name="Santos F.R."/>
            <person name="Vidigal T.H.D.A."/>
            <person name="Brescovit A.D."/>
            <person name="Santos A.J."/>
        </authorList>
    </citation>
    <scope>NUCLEOTIDE SEQUENCE</scope>
    <source>
        <tissue evidence="1">Shoot tissue taken approximately 20 cm above the soil surface</tissue>
    </source>
</reference>
<sequence length="67" mass="8374">MHHYRFWYCYRHRIKHSSIFGNHTVCTIRRFMRVTKGEHFIGKWINLWMGSERMFQPFVIIQQTKSL</sequence>
<dbReference type="AlphaFoldDB" id="A0A0A9G8S6"/>
<organism evidence="1">
    <name type="scientific">Arundo donax</name>
    <name type="common">Giant reed</name>
    <name type="synonym">Donax arundinaceus</name>
    <dbReference type="NCBI Taxonomy" id="35708"/>
    <lineage>
        <taxon>Eukaryota</taxon>
        <taxon>Viridiplantae</taxon>
        <taxon>Streptophyta</taxon>
        <taxon>Embryophyta</taxon>
        <taxon>Tracheophyta</taxon>
        <taxon>Spermatophyta</taxon>
        <taxon>Magnoliopsida</taxon>
        <taxon>Liliopsida</taxon>
        <taxon>Poales</taxon>
        <taxon>Poaceae</taxon>
        <taxon>PACMAD clade</taxon>
        <taxon>Arundinoideae</taxon>
        <taxon>Arundineae</taxon>
        <taxon>Arundo</taxon>
    </lineage>
</organism>
<evidence type="ECO:0000313" key="1">
    <source>
        <dbReference type="EMBL" id="JAE18956.1"/>
    </source>
</evidence>
<reference evidence="1" key="2">
    <citation type="journal article" date="2015" name="Data Brief">
        <title>Shoot transcriptome of the giant reed, Arundo donax.</title>
        <authorList>
            <person name="Barrero R.A."/>
            <person name="Guerrero F.D."/>
            <person name="Moolhuijzen P."/>
            <person name="Goolsby J.A."/>
            <person name="Tidwell J."/>
            <person name="Bellgard S.E."/>
            <person name="Bellgard M.I."/>
        </authorList>
    </citation>
    <scope>NUCLEOTIDE SEQUENCE</scope>
    <source>
        <tissue evidence="1">Shoot tissue taken approximately 20 cm above the soil surface</tissue>
    </source>
</reference>